<dbReference type="InterPro" id="IPR004488">
    <property type="entry name" value="Mg/Co-transport_prot_CorA"/>
</dbReference>
<keyword evidence="10" id="KW-1185">Reference proteome</keyword>
<dbReference type="Proteomes" id="UP000647133">
    <property type="component" value="Unassembled WGS sequence"/>
</dbReference>
<keyword evidence="4 8" id="KW-1003">Cell membrane</keyword>
<comment type="similarity">
    <text evidence="2 8">Belongs to the CorA metal ion transporter (MIT) (TC 1.A.35) family.</text>
</comment>
<dbReference type="InterPro" id="IPR002523">
    <property type="entry name" value="MgTranspt_CorA/ZnTranspt_ZntB"/>
</dbReference>
<sequence>MSKNIDIGKITSPILELYSFGENKFEKHLIKNVEQVQPFLLQQDSKFWLNISTISNKELITQIGSLFNLHPLVIEAIISSDQRPKIEEFDDYIFIVTKMLYSKNGIKEIQVEHLSILFGSNFIISFQENPQDIFDPIRTRLENPKGKMRRLGTDYFTYTLIDSIVDEYYTILELIADAIEKMEDRIIGQKNNINLSDIYHHRKTLSMVRKNSWPMREIFSQWKKSDHALIKKKNITYINDIYENSIEILENLELQREAMGTLAEMYMTQLSTKQNEVMKTLTVIATIFIPLTFIAGVYGMNFKEMPELEWSFGYPLIWLIFIILTALMIYYFKRKKWF</sequence>
<dbReference type="PANTHER" id="PTHR46494:SF1">
    <property type="entry name" value="CORA FAMILY METAL ION TRANSPORTER (EUROFUNG)"/>
    <property type="match status" value="1"/>
</dbReference>
<dbReference type="RefSeq" id="WP_192007645.1">
    <property type="nucleotide sequence ID" value="NZ_JACYTQ010000001.1"/>
</dbReference>
<keyword evidence="7 8" id="KW-0472">Membrane</keyword>
<evidence type="ECO:0000256" key="2">
    <source>
        <dbReference type="ARBA" id="ARBA00009765"/>
    </source>
</evidence>
<comment type="caution">
    <text evidence="9">The sequence shown here is derived from an EMBL/GenBank/DDBJ whole genome shotgun (WGS) entry which is preliminary data.</text>
</comment>
<dbReference type="Gene3D" id="3.30.460.20">
    <property type="entry name" value="CorA soluble domain-like"/>
    <property type="match status" value="1"/>
</dbReference>
<evidence type="ECO:0000313" key="10">
    <source>
        <dbReference type="Proteomes" id="UP000647133"/>
    </source>
</evidence>
<dbReference type="PANTHER" id="PTHR46494">
    <property type="entry name" value="CORA FAMILY METAL ION TRANSPORTER (EUROFUNG)"/>
    <property type="match status" value="1"/>
</dbReference>
<gene>
    <name evidence="8 9" type="primary">corA</name>
    <name evidence="9" type="ORF">IFO69_02350</name>
</gene>
<dbReference type="EMBL" id="JACYTQ010000001">
    <property type="protein sequence ID" value="MBD8487579.1"/>
    <property type="molecule type" value="Genomic_DNA"/>
</dbReference>
<comment type="subcellular location">
    <subcellularLocation>
        <location evidence="1">Cell membrane</location>
        <topology evidence="1">Multi-pass membrane protein</topology>
    </subcellularLocation>
    <subcellularLocation>
        <location evidence="8">Membrane</location>
        <topology evidence="8">Multi-pass membrane protein</topology>
    </subcellularLocation>
</comment>
<keyword evidence="8" id="KW-0406">Ion transport</keyword>
<evidence type="ECO:0000313" key="9">
    <source>
        <dbReference type="EMBL" id="MBD8487579.1"/>
    </source>
</evidence>
<evidence type="ECO:0000256" key="5">
    <source>
        <dbReference type="ARBA" id="ARBA00022692"/>
    </source>
</evidence>
<dbReference type="Gene3D" id="1.20.58.340">
    <property type="entry name" value="Magnesium transport protein CorA, transmembrane region"/>
    <property type="match status" value="2"/>
</dbReference>
<feature type="transmembrane region" description="Helical" evidence="8">
    <location>
        <begin position="281"/>
        <end position="300"/>
    </location>
</feature>
<accession>A0ABR9AIY7</accession>
<reference evidence="9 10" key="1">
    <citation type="submission" date="2020-09" db="EMBL/GenBank/DDBJ databases">
        <title>Echinicola sp. CAU 1574 isolated from sand of Sido Beach.</title>
        <authorList>
            <person name="Kim W."/>
        </authorList>
    </citation>
    <scope>NUCLEOTIDE SEQUENCE [LARGE SCALE GENOMIC DNA]</scope>
    <source>
        <strain evidence="9 10">CAU 1574</strain>
    </source>
</reference>
<protein>
    <recommendedName>
        <fullName evidence="8">Magnesium transport protein CorA</fullName>
    </recommendedName>
</protein>
<evidence type="ECO:0000256" key="3">
    <source>
        <dbReference type="ARBA" id="ARBA00022448"/>
    </source>
</evidence>
<evidence type="ECO:0000256" key="7">
    <source>
        <dbReference type="ARBA" id="ARBA00023136"/>
    </source>
</evidence>
<evidence type="ECO:0000256" key="8">
    <source>
        <dbReference type="RuleBase" id="RU362010"/>
    </source>
</evidence>
<dbReference type="SUPFAM" id="SSF144083">
    <property type="entry name" value="Magnesium transport protein CorA, transmembrane region"/>
    <property type="match status" value="1"/>
</dbReference>
<name>A0ABR9AIY7_9BACT</name>
<dbReference type="CDD" id="cd12828">
    <property type="entry name" value="TmCorA-like_1"/>
    <property type="match status" value="1"/>
</dbReference>
<keyword evidence="8" id="KW-0460">Magnesium</keyword>
<keyword evidence="6 8" id="KW-1133">Transmembrane helix</keyword>
<evidence type="ECO:0000256" key="6">
    <source>
        <dbReference type="ARBA" id="ARBA00022989"/>
    </source>
</evidence>
<dbReference type="NCBIfam" id="TIGR00383">
    <property type="entry name" value="corA"/>
    <property type="match status" value="1"/>
</dbReference>
<evidence type="ECO:0000256" key="1">
    <source>
        <dbReference type="ARBA" id="ARBA00004651"/>
    </source>
</evidence>
<dbReference type="Pfam" id="PF01544">
    <property type="entry name" value="CorA"/>
    <property type="match status" value="1"/>
</dbReference>
<dbReference type="SUPFAM" id="SSF143865">
    <property type="entry name" value="CorA soluble domain-like"/>
    <property type="match status" value="1"/>
</dbReference>
<evidence type="ECO:0000256" key="4">
    <source>
        <dbReference type="ARBA" id="ARBA00022475"/>
    </source>
</evidence>
<organism evidence="9 10">
    <name type="scientific">Echinicola arenosa</name>
    <dbReference type="NCBI Taxonomy" id="2774144"/>
    <lineage>
        <taxon>Bacteria</taxon>
        <taxon>Pseudomonadati</taxon>
        <taxon>Bacteroidota</taxon>
        <taxon>Cytophagia</taxon>
        <taxon>Cytophagales</taxon>
        <taxon>Cyclobacteriaceae</taxon>
        <taxon>Echinicola</taxon>
    </lineage>
</organism>
<keyword evidence="5 8" id="KW-0812">Transmembrane</keyword>
<dbReference type="InterPro" id="IPR045861">
    <property type="entry name" value="CorA_cytoplasmic_dom"/>
</dbReference>
<feature type="transmembrane region" description="Helical" evidence="8">
    <location>
        <begin position="312"/>
        <end position="332"/>
    </location>
</feature>
<keyword evidence="3 8" id="KW-0813">Transport</keyword>
<proteinExistence type="inferred from homology"/>
<dbReference type="InterPro" id="IPR045863">
    <property type="entry name" value="CorA_TM1_TM2"/>
</dbReference>
<comment type="function">
    <text evidence="8">Mediates influx of magnesium ions.</text>
</comment>